<keyword evidence="2" id="KW-1185">Reference proteome</keyword>
<dbReference type="EMBL" id="JARJCM010000034">
    <property type="protein sequence ID" value="KAJ7037923.1"/>
    <property type="molecule type" value="Genomic_DNA"/>
</dbReference>
<comment type="caution">
    <text evidence="1">The sequence shown here is derived from an EMBL/GenBank/DDBJ whole genome shotgun (WGS) entry which is preliminary data.</text>
</comment>
<evidence type="ECO:0000313" key="2">
    <source>
        <dbReference type="Proteomes" id="UP001218188"/>
    </source>
</evidence>
<evidence type="ECO:0000313" key="1">
    <source>
        <dbReference type="EMBL" id="KAJ7037923.1"/>
    </source>
</evidence>
<proteinExistence type="predicted"/>
<name>A0AAD6T501_9AGAR</name>
<reference evidence="1" key="1">
    <citation type="submission" date="2023-03" db="EMBL/GenBank/DDBJ databases">
        <title>Massive genome expansion in bonnet fungi (Mycena s.s.) driven by repeated elements and novel gene families across ecological guilds.</title>
        <authorList>
            <consortium name="Lawrence Berkeley National Laboratory"/>
            <person name="Harder C.B."/>
            <person name="Miyauchi S."/>
            <person name="Viragh M."/>
            <person name="Kuo A."/>
            <person name="Thoen E."/>
            <person name="Andreopoulos B."/>
            <person name="Lu D."/>
            <person name="Skrede I."/>
            <person name="Drula E."/>
            <person name="Henrissat B."/>
            <person name="Morin E."/>
            <person name="Kohler A."/>
            <person name="Barry K."/>
            <person name="LaButti K."/>
            <person name="Morin E."/>
            <person name="Salamov A."/>
            <person name="Lipzen A."/>
            <person name="Mereny Z."/>
            <person name="Hegedus B."/>
            <person name="Baldrian P."/>
            <person name="Stursova M."/>
            <person name="Weitz H."/>
            <person name="Taylor A."/>
            <person name="Grigoriev I.V."/>
            <person name="Nagy L.G."/>
            <person name="Martin F."/>
            <person name="Kauserud H."/>
        </authorList>
    </citation>
    <scope>NUCLEOTIDE SEQUENCE</scope>
    <source>
        <strain evidence="1">CBHHK200</strain>
    </source>
</reference>
<gene>
    <name evidence="1" type="ORF">C8F04DRAFT_1180040</name>
</gene>
<dbReference type="Proteomes" id="UP001218188">
    <property type="component" value="Unassembled WGS sequence"/>
</dbReference>
<protein>
    <submittedName>
        <fullName evidence="1">Uncharacterized protein</fullName>
    </submittedName>
</protein>
<dbReference type="AlphaFoldDB" id="A0AAD6T501"/>
<organism evidence="1 2">
    <name type="scientific">Mycena alexandri</name>
    <dbReference type="NCBI Taxonomy" id="1745969"/>
    <lineage>
        <taxon>Eukaryota</taxon>
        <taxon>Fungi</taxon>
        <taxon>Dikarya</taxon>
        <taxon>Basidiomycota</taxon>
        <taxon>Agaricomycotina</taxon>
        <taxon>Agaricomycetes</taxon>
        <taxon>Agaricomycetidae</taxon>
        <taxon>Agaricales</taxon>
        <taxon>Marasmiineae</taxon>
        <taxon>Mycenaceae</taxon>
        <taxon>Mycena</taxon>
    </lineage>
</organism>
<sequence>MYPHCVEDIAGLMPLLRCLTLSSYSGIETADVVAPHEAPLLRAVDLNSIARKLTLPFAQLTSLTLGQMYPHDCVPILQQTTHLVYCRLSIFADNNVLQPPGSAQDVFLGPFLNSLNTANSGIDPYASATLLFRLSAIPEHSLMPQPIDTLATFIQRSGCRLETVHISGNLQSGPQKGTYPVAFPGVGTSSFGGMSEDY</sequence>
<accession>A0AAD6T501</accession>